<evidence type="ECO:0000256" key="1">
    <source>
        <dbReference type="SAM" id="MobiDB-lite"/>
    </source>
</evidence>
<sequence length="91" mass="9029">MLPEDMKKASGNACAACSTAAPDCEAAPSTTKSQSKNAAELNCPGSSIGSTSSEDEQKVTDSANAAAAGGGGACDSNNAPVMLGMVRKREF</sequence>
<protein>
    <submittedName>
        <fullName evidence="2">Uncharacterized protein</fullName>
    </submittedName>
</protein>
<evidence type="ECO:0000313" key="2">
    <source>
        <dbReference type="WBParaSite" id="MCU_012813-RA"/>
    </source>
</evidence>
<dbReference type="WBParaSite" id="MCU_012813-RA">
    <property type="protein sequence ID" value="MCU_012813-RA"/>
    <property type="gene ID" value="MCU_012813"/>
</dbReference>
<name>A0A5K3FY09_MESCO</name>
<accession>A0A5K3FY09</accession>
<dbReference type="AlphaFoldDB" id="A0A5K3FY09"/>
<reference evidence="2" key="1">
    <citation type="submission" date="2019-11" db="UniProtKB">
        <authorList>
            <consortium name="WormBaseParasite"/>
        </authorList>
    </citation>
    <scope>IDENTIFICATION</scope>
</reference>
<feature type="region of interest" description="Disordered" evidence="1">
    <location>
        <begin position="25"/>
        <end position="71"/>
    </location>
</feature>
<feature type="compositionally biased region" description="Polar residues" evidence="1">
    <location>
        <begin position="28"/>
        <end position="37"/>
    </location>
</feature>
<proteinExistence type="predicted"/>
<organism evidence="2">
    <name type="scientific">Mesocestoides corti</name>
    <name type="common">Flatworm</name>
    <dbReference type="NCBI Taxonomy" id="53468"/>
    <lineage>
        <taxon>Eukaryota</taxon>
        <taxon>Metazoa</taxon>
        <taxon>Spiralia</taxon>
        <taxon>Lophotrochozoa</taxon>
        <taxon>Platyhelminthes</taxon>
        <taxon>Cestoda</taxon>
        <taxon>Eucestoda</taxon>
        <taxon>Cyclophyllidea</taxon>
        <taxon>Mesocestoididae</taxon>
        <taxon>Mesocestoides</taxon>
    </lineage>
</organism>